<gene>
    <name evidence="2" type="ordered locus">MTR_6g024130</name>
</gene>
<evidence type="ECO:0000313" key="4">
    <source>
        <dbReference type="Proteomes" id="UP000002051"/>
    </source>
</evidence>
<feature type="region of interest" description="Disordered" evidence="1">
    <location>
        <begin position="49"/>
        <end position="72"/>
    </location>
</feature>
<organism evidence="2 4">
    <name type="scientific">Medicago truncatula</name>
    <name type="common">Barrel medic</name>
    <name type="synonym">Medicago tribuloides</name>
    <dbReference type="NCBI Taxonomy" id="3880"/>
    <lineage>
        <taxon>Eukaryota</taxon>
        <taxon>Viridiplantae</taxon>
        <taxon>Streptophyta</taxon>
        <taxon>Embryophyta</taxon>
        <taxon>Tracheophyta</taxon>
        <taxon>Spermatophyta</taxon>
        <taxon>Magnoliopsida</taxon>
        <taxon>eudicotyledons</taxon>
        <taxon>Gunneridae</taxon>
        <taxon>Pentapetalae</taxon>
        <taxon>rosids</taxon>
        <taxon>fabids</taxon>
        <taxon>Fabales</taxon>
        <taxon>Fabaceae</taxon>
        <taxon>Papilionoideae</taxon>
        <taxon>50 kb inversion clade</taxon>
        <taxon>NPAAA clade</taxon>
        <taxon>Hologalegina</taxon>
        <taxon>IRL clade</taxon>
        <taxon>Trifolieae</taxon>
        <taxon>Medicago</taxon>
    </lineage>
</organism>
<evidence type="ECO:0000256" key="1">
    <source>
        <dbReference type="SAM" id="MobiDB-lite"/>
    </source>
</evidence>
<evidence type="ECO:0000313" key="2">
    <source>
        <dbReference type="EMBL" id="KEH25482.1"/>
    </source>
</evidence>
<dbReference type="AlphaFoldDB" id="A0A072U740"/>
<dbReference type="EnsemblPlants" id="KEH25482">
    <property type="protein sequence ID" value="KEH25482"/>
    <property type="gene ID" value="MTR_6g024130"/>
</dbReference>
<sequence>MQNLNIQIPLTNNIRNSYMHPLLYLVTLPLTLATAPTFTTSANLAVASTRRQRSEDYASEPSEMEDNDITRGSGRGVGIGINKVRGRGGAGSTDPTDRRIWIRLGPQLTFEPVVQPPRDSTKIMKLLFQGTWRTYREIKKYDKDLVDLCPKFKLLLVELKERLKTNEELIRASQEELRLIFL</sequence>
<reference evidence="2 4" key="2">
    <citation type="journal article" date="2014" name="BMC Genomics">
        <title>An improved genome release (version Mt4.0) for the model legume Medicago truncatula.</title>
        <authorList>
            <person name="Tang H."/>
            <person name="Krishnakumar V."/>
            <person name="Bidwell S."/>
            <person name="Rosen B."/>
            <person name="Chan A."/>
            <person name="Zhou S."/>
            <person name="Gentzbittel L."/>
            <person name="Childs K.L."/>
            <person name="Yandell M."/>
            <person name="Gundlach H."/>
            <person name="Mayer K.F."/>
            <person name="Schwartz D.C."/>
            <person name="Town C.D."/>
        </authorList>
    </citation>
    <scope>GENOME REANNOTATION</scope>
    <source>
        <strain evidence="2">A17</strain>
        <strain evidence="3 4">cv. Jemalong A17</strain>
    </source>
</reference>
<evidence type="ECO:0000313" key="3">
    <source>
        <dbReference type="EnsemblPlants" id="KEH25482"/>
    </source>
</evidence>
<dbReference type="Proteomes" id="UP000002051">
    <property type="component" value="Chromosome 6"/>
</dbReference>
<reference evidence="3" key="3">
    <citation type="submission" date="2015-04" db="UniProtKB">
        <authorList>
            <consortium name="EnsemblPlants"/>
        </authorList>
    </citation>
    <scope>IDENTIFICATION</scope>
    <source>
        <strain evidence="3">cv. Jemalong A17</strain>
    </source>
</reference>
<reference evidence="2 4" key="1">
    <citation type="journal article" date="2011" name="Nature">
        <title>The Medicago genome provides insight into the evolution of rhizobial symbioses.</title>
        <authorList>
            <person name="Young N.D."/>
            <person name="Debelle F."/>
            <person name="Oldroyd G.E."/>
            <person name="Geurts R."/>
            <person name="Cannon S.B."/>
            <person name="Udvardi M.K."/>
            <person name="Benedito V.A."/>
            <person name="Mayer K.F."/>
            <person name="Gouzy J."/>
            <person name="Schoof H."/>
            <person name="Van de Peer Y."/>
            <person name="Proost S."/>
            <person name="Cook D.R."/>
            <person name="Meyers B.C."/>
            <person name="Spannagl M."/>
            <person name="Cheung F."/>
            <person name="De Mita S."/>
            <person name="Krishnakumar V."/>
            <person name="Gundlach H."/>
            <person name="Zhou S."/>
            <person name="Mudge J."/>
            <person name="Bharti A.K."/>
            <person name="Murray J.D."/>
            <person name="Naoumkina M.A."/>
            <person name="Rosen B."/>
            <person name="Silverstein K.A."/>
            <person name="Tang H."/>
            <person name="Rombauts S."/>
            <person name="Zhao P.X."/>
            <person name="Zhou P."/>
            <person name="Barbe V."/>
            <person name="Bardou P."/>
            <person name="Bechner M."/>
            <person name="Bellec A."/>
            <person name="Berger A."/>
            <person name="Berges H."/>
            <person name="Bidwell S."/>
            <person name="Bisseling T."/>
            <person name="Choisne N."/>
            <person name="Couloux A."/>
            <person name="Denny R."/>
            <person name="Deshpande S."/>
            <person name="Dai X."/>
            <person name="Doyle J.J."/>
            <person name="Dudez A.M."/>
            <person name="Farmer A.D."/>
            <person name="Fouteau S."/>
            <person name="Franken C."/>
            <person name="Gibelin C."/>
            <person name="Gish J."/>
            <person name="Goldstein S."/>
            <person name="Gonzalez A.J."/>
            <person name="Green P.J."/>
            <person name="Hallab A."/>
            <person name="Hartog M."/>
            <person name="Hua A."/>
            <person name="Humphray S.J."/>
            <person name="Jeong D.H."/>
            <person name="Jing Y."/>
            <person name="Jocker A."/>
            <person name="Kenton S.M."/>
            <person name="Kim D.J."/>
            <person name="Klee K."/>
            <person name="Lai H."/>
            <person name="Lang C."/>
            <person name="Lin S."/>
            <person name="Macmil S.L."/>
            <person name="Magdelenat G."/>
            <person name="Matthews L."/>
            <person name="McCorrison J."/>
            <person name="Monaghan E.L."/>
            <person name="Mun J.H."/>
            <person name="Najar F.Z."/>
            <person name="Nicholson C."/>
            <person name="Noirot C."/>
            <person name="O'Bleness M."/>
            <person name="Paule C.R."/>
            <person name="Poulain J."/>
            <person name="Prion F."/>
            <person name="Qin B."/>
            <person name="Qu C."/>
            <person name="Retzel E.F."/>
            <person name="Riddle C."/>
            <person name="Sallet E."/>
            <person name="Samain S."/>
            <person name="Samson N."/>
            <person name="Sanders I."/>
            <person name="Saurat O."/>
            <person name="Scarpelli C."/>
            <person name="Schiex T."/>
            <person name="Segurens B."/>
            <person name="Severin A.J."/>
            <person name="Sherrier D.J."/>
            <person name="Shi R."/>
            <person name="Sims S."/>
            <person name="Singer S.R."/>
            <person name="Sinharoy S."/>
            <person name="Sterck L."/>
            <person name="Viollet A."/>
            <person name="Wang B.B."/>
            <person name="Wang K."/>
            <person name="Wang M."/>
            <person name="Wang X."/>
            <person name="Warfsmann J."/>
            <person name="Weissenbach J."/>
            <person name="White D.D."/>
            <person name="White J.D."/>
            <person name="Wiley G.B."/>
            <person name="Wincker P."/>
            <person name="Xing Y."/>
            <person name="Yang L."/>
            <person name="Yao Z."/>
            <person name="Ying F."/>
            <person name="Zhai J."/>
            <person name="Zhou L."/>
            <person name="Zuber A."/>
            <person name="Denarie J."/>
            <person name="Dixon R.A."/>
            <person name="May G.D."/>
            <person name="Schwartz D.C."/>
            <person name="Rogers J."/>
            <person name="Quetier F."/>
            <person name="Town C.D."/>
            <person name="Roe B.A."/>
        </authorList>
    </citation>
    <scope>NUCLEOTIDE SEQUENCE [LARGE SCALE GENOMIC DNA]</scope>
    <source>
        <strain evidence="2">A17</strain>
        <strain evidence="3 4">cv. Jemalong A17</strain>
    </source>
</reference>
<protein>
    <submittedName>
        <fullName evidence="2 3">Uncharacterized protein</fullName>
    </submittedName>
</protein>
<keyword evidence="4" id="KW-1185">Reference proteome</keyword>
<accession>A0A072U740</accession>
<dbReference type="HOGENOM" id="CLU_1484144_0_0_1"/>
<dbReference type="EMBL" id="CM001222">
    <property type="protein sequence ID" value="KEH25482.1"/>
    <property type="molecule type" value="Genomic_DNA"/>
</dbReference>
<proteinExistence type="predicted"/>
<name>A0A072U740_MEDTR</name>